<dbReference type="PANTHER" id="PTHR44329">
    <property type="entry name" value="SERINE/THREONINE-PROTEIN KINASE TNNI3K-RELATED"/>
    <property type="match status" value="1"/>
</dbReference>
<dbReference type="PRINTS" id="PR00109">
    <property type="entry name" value="TYRKINASE"/>
</dbReference>
<dbReference type="GO" id="GO:0004674">
    <property type="term" value="F:protein serine/threonine kinase activity"/>
    <property type="evidence" value="ECO:0007669"/>
    <property type="project" value="UniProtKB-KW"/>
</dbReference>
<evidence type="ECO:0000313" key="8">
    <source>
        <dbReference type="EMBL" id="EAX93749.1"/>
    </source>
</evidence>
<dbReference type="Gene3D" id="1.10.510.10">
    <property type="entry name" value="Transferase(Phosphotransferase) domain 1"/>
    <property type="match status" value="1"/>
</dbReference>
<evidence type="ECO:0000259" key="7">
    <source>
        <dbReference type="PROSITE" id="PS50011"/>
    </source>
</evidence>
<evidence type="ECO:0000256" key="2">
    <source>
        <dbReference type="ARBA" id="ARBA00022741"/>
    </source>
</evidence>
<dbReference type="InterPro" id="IPR000719">
    <property type="entry name" value="Prot_kinase_dom"/>
</dbReference>
<dbReference type="PANTHER" id="PTHR44329:SF298">
    <property type="entry name" value="MIXED LINEAGE KINASE DOMAIN-LIKE PROTEIN"/>
    <property type="match status" value="1"/>
</dbReference>
<dbReference type="EMBL" id="DS113894">
    <property type="protein sequence ID" value="EAX93749.1"/>
    <property type="molecule type" value="Genomic_DNA"/>
</dbReference>
<feature type="compositionally biased region" description="Basic and acidic residues" evidence="5">
    <location>
        <begin position="1"/>
        <end position="12"/>
    </location>
</feature>
<feature type="domain" description="Protein kinase" evidence="7">
    <location>
        <begin position="120"/>
        <end position="379"/>
    </location>
</feature>
<reference evidence="8" key="2">
    <citation type="journal article" date="2007" name="Science">
        <title>Draft genome sequence of the sexually transmitted pathogen Trichomonas vaginalis.</title>
        <authorList>
            <person name="Carlton J.M."/>
            <person name="Hirt R.P."/>
            <person name="Silva J.C."/>
            <person name="Delcher A.L."/>
            <person name="Schatz M."/>
            <person name="Zhao Q."/>
            <person name="Wortman J.R."/>
            <person name="Bidwell S.L."/>
            <person name="Alsmark U.C.M."/>
            <person name="Besteiro S."/>
            <person name="Sicheritz-Ponten T."/>
            <person name="Noel C.J."/>
            <person name="Dacks J.B."/>
            <person name="Foster P.G."/>
            <person name="Simillion C."/>
            <person name="Van de Peer Y."/>
            <person name="Miranda-Saavedra D."/>
            <person name="Barton G.J."/>
            <person name="Westrop G.D."/>
            <person name="Mueller S."/>
            <person name="Dessi D."/>
            <person name="Fiori P.L."/>
            <person name="Ren Q."/>
            <person name="Paulsen I."/>
            <person name="Zhang H."/>
            <person name="Bastida-Corcuera F.D."/>
            <person name="Simoes-Barbosa A."/>
            <person name="Brown M.T."/>
            <person name="Hayes R.D."/>
            <person name="Mukherjee M."/>
            <person name="Okumura C.Y."/>
            <person name="Schneider R."/>
            <person name="Smith A.J."/>
            <person name="Vanacova S."/>
            <person name="Villalvazo M."/>
            <person name="Haas B.J."/>
            <person name="Pertea M."/>
            <person name="Feldblyum T.V."/>
            <person name="Utterback T.R."/>
            <person name="Shu C.L."/>
            <person name="Osoegawa K."/>
            <person name="de Jong P.J."/>
            <person name="Hrdy I."/>
            <person name="Horvathova L."/>
            <person name="Zubacova Z."/>
            <person name="Dolezal P."/>
            <person name="Malik S.B."/>
            <person name="Logsdon J.M. Jr."/>
            <person name="Henze K."/>
            <person name="Gupta A."/>
            <person name="Wang C.C."/>
            <person name="Dunne R.L."/>
            <person name="Upcroft J.A."/>
            <person name="Upcroft P."/>
            <person name="White O."/>
            <person name="Salzberg S.L."/>
            <person name="Tang P."/>
            <person name="Chiu C.-H."/>
            <person name="Lee Y.-S."/>
            <person name="Embley T.M."/>
            <person name="Coombs G.H."/>
            <person name="Mottram J.C."/>
            <person name="Tachezy J."/>
            <person name="Fraser-Liggett C.M."/>
            <person name="Johnson P.J."/>
        </authorList>
    </citation>
    <scope>NUCLEOTIDE SEQUENCE [LARGE SCALE GENOMIC DNA]</scope>
    <source>
        <strain evidence="8">G3</strain>
    </source>
</reference>
<dbReference type="PROSITE" id="PS00107">
    <property type="entry name" value="PROTEIN_KINASE_ATP"/>
    <property type="match status" value="1"/>
</dbReference>
<dbReference type="STRING" id="5722.A2FMY1"/>
<evidence type="ECO:0000256" key="1">
    <source>
        <dbReference type="ARBA" id="ARBA00022527"/>
    </source>
</evidence>
<keyword evidence="8" id="KW-0418">Kinase</keyword>
<dbReference type="Proteomes" id="UP000001542">
    <property type="component" value="Unassembled WGS sequence"/>
</dbReference>
<dbReference type="InParanoid" id="A2FMY1"/>
<dbReference type="VEuPathDB" id="TrichDB:TVAGG3_0387600"/>
<dbReference type="Pfam" id="PF00069">
    <property type="entry name" value="Pkinase"/>
    <property type="match status" value="1"/>
</dbReference>
<evidence type="ECO:0000256" key="6">
    <source>
        <dbReference type="SAM" id="Phobius"/>
    </source>
</evidence>
<dbReference type="VEuPathDB" id="TrichDB:TVAG_455190"/>
<dbReference type="InterPro" id="IPR001245">
    <property type="entry name" value="Ser-Thr/Tyr_kinase_cat_dom"/>
</dbReference>
<keyword evidence="8" id="KW-0808">Transferase</keyword>
<dbReference type="PROSITE" id="PS50011">
    <property type="entry name" value="PROTEIN_KINASE_DOM"/>
    <property type="match status" value="1"/>
</dbReference>
<keyword evidence="6" id="KW-0812">Transmembrane</keyword>
<dbReference type="SMR" id="A2FMY1"/>
<dbReference type="OrthoDB" id="4062651at2759"/>
<dbReference type="GO" id="GO:0005524">
    <property type="term" value="F:ATP binding"/>
    <property type="evidence" value="ECO:0007669"/>
    <property type="project" value="UniProtKB-UniRule"/>
</dbReference>
<keyword evidence="1" id="KW-0723">Serine/threonine-protein kinase</keyword>
<dbReference type="eggNOG" id="KOG0192">
    <property type="taxonomic scope" value="Eukaryota"/>
</dbReference>
<dbReference type="SUPFAM" id="SSF56112">
    <property type="entry name" value="Protein kinase-like (PK-like)"/>
    <property type="match status" value="1"/>
</dbReference>
<keyword evidence="6" id="KW-1133">Transmembrane helix</keyword>
<keyword evidence="2 4" id="KW-0547">Nucleotide-binding</keyword>
<dbReference type="InterPro" id="IPR017441">
    <property type="entry name" value="Protein_kinase_ATP_BS"/>
</dbReference>
<feature type="transmembrane region" description="Helical" evidence="6">
    <location>
        <begin position="216"/>
        <end position="236"/>
    </location>
</feature>
<keyword evidence="9" id="KW-1185">Reference proteome</keyword>
<sequence length="966" mass="111349">MSKKNADQKPEEGDNEGNNNSEDELEKIASQPLDRSKKKDKNDQTPKKRRYSFSHLPTKKNSDQKKRRKSAIFKAKDFEYPIKPKEEVQKVTKSAESLLYESLHRLATIYPHQIRDISDFVFQEIIGHGGFGEVWLANDLRTGKIVAIKELFAEKLVGRNLTNFVREIVTMGKCKDRFIIPFIGYTVEKPYCIITEYMPNGALSSYLRKEFRAKPIFSGTHLTMIAMGLIFAIRHVHIQKIIHRDIKAANLLLDHHFLPKLCDFGISRFIKRKIMTDAIGTASHMAPEIMVSTKYDIKVDVFAYGATLFEMVEKKNPFAGHPMKEVINNIRTGKRPIFRRQDTPECLINLIGRCWAQNPKQRPTSDEIYKEFATGKAYFAGTDHKVIEQFAEKLTKEFNEMKYTKSPSKGKTNPWEAEVIRHLEEKMIRANKLDEMKLAFGLTISEDFEEDVAPRVKNDSEEMAKTRSEENLKEFEDQHAMKAEIAEKHEEPKKETTVFDVLADPNHPLFKEKVIEVLDKVTFDEFPPVYGILVKYFMNKDDDSLAVFILEEFTKLIQRDVKIIKFMDQYHFFSVLPVNSEKAQRATLFFIAATFEMAPNRIQSTIFRALGAMFRVFPYQTISLYPHFISRYSRIRDPAPALDFMLRFARNFVHAESGDIYIKCIYKLTQIEEFAKTRMEILKQTISAFTRSKNSFVMSAALNIFALTYKEGDQVPFDAIIRGLPNAHCADPCATILLKTPEFPLSKTLFKNLSEKCARPKIARCLMKFASMSKEHRKIALSTTKWMSIANQFTYKAFLLIFADPEMRNLIIKSKNFSLFLTKCLRQIPNEVLVSLGSVFRRMPIDQSLMYRLTEDDFFEALQEKMNVYAYDDQKMLGAFIILDACIQKGYSSDYKLFIDLLANCIENSNNLTKPAALLFVALSSHSKMAARFKKVDGLVSYFKELKEKNVIADAATVFLNNISSV</sequence>
<dbReference type="PROSITE" id="PS00108">
    <property type="entry name" value="PROTEIN_KINASE_ST"/>
    <property type="match status" value="1"/>
</dbReference>
<organism evidence="8 9">
    <name type="scientific">Trichomonas vaginalis (strain ATCC PRA-98 / G3)</name>
    <dbReference type="NCBI Taxonomy" id="412133"/>
    <lineage>
        <taxon>Eukaryota</taxon>
        <taxon>Metamonada</taxon>
        <taxon>Parabasalia</taxon>
        <taxon>Trichomonadida</taxon>
        <taxon>Trichomonadidae</taxon>
        <taxon>Trichomonas</taxon>
    </lineage>
</organism>
<evidence type="ECO:0000256" key="3">
    <source>
        <dbReference type="ARBA" id="ARBA00022840"/>
    </source>
</evidence>
<evidence type="ECO:0000256" key="4">
    <source>
        <dbReference type="PROSITE-ProRule" id="PRU10141"/>
    </source>
</evidence>
<feature type="binding site" evidence="4">
    <location>
        <position position="149"/>
    </location>
    <ligand>
        <name>ATP</name>
        <dbReference type="ChEBI" id="CHEBI:30616"/>
    </ligand>
</feature>
<reference evidence="8" key="1">
    <citation type="submission" date="2006-10" db="EMBL/GenBank/DDBJ databases">
        <authorList>
            <person name="Amadeo P."/>
            <person name="Zhao Q."/>
            <person name="Wortman J."/>
            <person name="Fraser-Liggett C."/>
            <person name="Carlton J."/>
        </authorList>
    </citation>
    <scope>NUCLEOTIDE SEQUENCE</scope>
    <source>
        <strain evidence="8">G3</strain>
    </source>
</reference>
<feature type="region of interest" description="Disordered" evidence="5">
    <location>
        <begin position="1"/>
        <end position="69"/>
    </location>
</feature>
<evidence type="ECO:0000256" key="5">
    <source>
        <dbReference type="SAM" id="MobiDB-lite"/>
    </source>
</evidence>
<accession>A2FMY1</accession>
<keyword evidence="3 4" id="KW-0067">ATP-binding</keyword>
<dbReference type="KEGG" id="tva:4751474"/>
<dbReference type="SMART" id="SM00220">
    <property type="entry name" value="S_TKc"/>
    <property type="match status" value="1"/>
</dbReference>
<dbReference type="RefSeq" id="XP_001306679.1">
    <property type="nucleotide sequence ID" value="XM_001306678.1"/>
</dbReference>
<protein>
    <submittedName>
        <fullName evidence="8">TKL family protein kinase</fullName>
    </submittedName>
</protein>
<feature type="compositionally biased region" description="Basic and acidic residues" evidence="5">
    <location>
        <begin position="34"/>
        <end position="46"/>
    </location>
</feature>
<name>A2FMY1_TRIV3</name>
<proteinExistence type="predicted"/>
<dbReference type="InterPro" id="IPR051681">
    <property type="entry name" value="Ser/Thr_Kinases-Pseudokinases"/>
</dbReference>
<evidence type="ECO:0000313" key="9">
    <source>
        <dbReference type="Proteomes" id="UP000001542"/>
    </source>
</evidence>
<dbReference type="InterPro" id="IPR011009">
    <property type="entry name" value="Kinase-like_dom_sf"/>
</dbReference>
<keyword evidence="6" id="KW-0472">Membrane</keyword>
<gene>
    <name evidence="8" type="ORF">TVAG_455190</name>
</gene>
<dbReference type="AlphaFoldDB" id="A2FMY1"/>
<dbReference type="InterPro" id="IPR008271">
    <property type="entry name" value="Ser/Thr_kinase_AS"/>
</dbReference>